<name>A0AAN1WID1_9GAMM</name>
<feature type="domain" description="DUF5666" evidence="1">
    <location>
        <begin position="258"/>
        <end position="315"/>
    </location>
</feature>
<protein>
    <recommendedName>
        <fullName evidence="1">DUF5666 domain-containing protein</fullName>
    </recommendedName>
</protein>
<reference evidence="2 3" key="1">
    <citation type="journal article" date="2022" name="IScience">
        <title>An ultrasensitive nanofiber-based assay for enzymatic hydrolysis and deep-sea microbial degradation of cellulose.</title>
        <authorList>
            <person name="Tsudome M."/>
            <person name="Tachioka M."/>
            <person name="Miyazaki M."/>
            <person name="Uchimura K."/>
            <person name="Tsuda M."/>
            <person name="Takaki Y."/>
            <person name="Deguchi S."/>
        </authorList>
    </citation>
    <scope>NUCLEOTIDE SEQUENCE [LARGE SCALE GENOMIC DNA]</scope>
    <source>
        <strain evidence="2 3">GE09</strain>
    </source>
</reference>
<sequence>MQWIKFSRVMMYAACIFLAACGSEKDDDEVASIIDGSGAPVPDVAVSGAITGFGSVIVNGVHYETDSAEVYINGELSSEEALSIGDFITLFANENDDELDVSVIYAESAVLGKVSGINYADGTIDVVNQRVRISGDTVFDANFAVSNISDISVGDTVEVRGASAGSGNIYATRINKGDSNTDLISGRIASLDTSAQTFMLSGNEVDYSQATLNFSLPDSQWVSVVGTLSAQTGSFIAQSIRERQDRQPLTEGTASRLEGLIENVSQTGFDINGQRVKLLVDTQYRDGSAFDLLEGAVVVVEGDVDAQGQLQANVIRFRDSNFITVDGLVEDIDPVGVAPGEIGYDPFYWGTVSAGGETFIVNAYTIFVGRGPEFGFRGAWYGDLRLGDQVHIVAAGLPGSGDWVARVVEFERMEPFGPGPGAN</sequence>
<dbReference type="KEGG" id="marq:MARGE09_P2342"/>
<proteinExistence type="predicted"/>
<dbReference type="AlphaFoldDB" id="A0AAN1WID1"/>
<feature type="domain" description="DUF5666" evidence="1">
    <location>
        <begin position="112"/>
        <end position="174"/>
    </location>
</feature>
<feature type="domain" description="DUF5666" evidence="1">
    <location>
        <begin position="186"/>
        <end position="240"/>
    </location>
</feature>
<evidence type="ECO:0000313" key="3">
    <source>
        <dbReference type="Proteomes" id="UP001320119"/>
    </source>
</evidence>
<evidence type="ECO:0000313" key="2">
    <source>
        <dbReference type="EMBL" id="BCD98141.1"/>
    </source>
</evidence>
<dbReference type="EMBL" id="AP023086">
    <property type="protein sequence ID" value="BCD98141.1"/>
    <property type="molecule type" value="Genomic_DNA"/>
</dbReference>
<accession>A0AAN1WID1</accession>
<dbReference type="PROSITE" id="PS51257">
    <property type="entry name" value="PROKAR_LIPOPROTEIN"/>
    <property type="match status" value="1"/>
</dbReference>
<dbReference type="Proteomes" id="UP001320119">
    <property type="component" value="Chromosome"/>
</dbReference>
<dbReference type="RefSeq" id="WP_236982304.1">
    <property type="nucleotide sequence ID" value="NZ_AP023086.1"/>
</dbReference>
<dbReference type="Pfam" id="PF18914">
    <property type="entry name" value="DUF5666"/>
    <property type="match status" value="3"/>
</dbReference>
<organism evidence="2 3">
    <name type="scientific">Marinagarivorans cellulosilyticus</name>
    <dbReference type="NCBI Taxonomy" id="2721545"/>
    <lineage>
        <taxon>Bacteria</taxon>
        <taxon>Pseudomonadati</taxon>
        <taxon>Pseudomonadota</taxon>
        <taxon>Gammaproteobacteria</taxon>
        <taxon>Cellvibrionales</taxon>
        <taxon>Cellvibrionaceae</taxon>
        <taxon>Marinagarivorans</taxon>
    </lineage>
</organism>
<keyword evidence="3" id="KW-1185">Reference proteome</keyword>
<dbReference type="InterPro" id="IPR043724">
    <property type="entry name" value="DUF5666"/>
</dbReference>
<gene>
    <name evidence="2" type="ORF">MARGE09_P2342</name>
</gene>
<evidence type="ECO:0000259" key="1">
    <source>
        <dbReference type="Pfam" id="PF18914"/>
    </source>
</evidence>